<feature type="region of interest" description="Disordered" evidence="1">
    <location>
        <begin position="100"/>
        <end position="128"/>
    </location>
</feature>
<sequence>MGAGVTAGRGTAGAAVETAGWTGLGWTGLVEGAAVGRPMRGGVVVPGDSAVGCAHTGRAALCRSGCAGRSVPRAGEHRCRSRTDVSRSTAAVHRDRTGRLPTYIPAGAGVPGRHRAGPRRTYARDAFQ</sequence>
<evidence type="ECO:0000313" key="2">
    <source>
        <dbReference type="EMBL" id="QEV09824.1"/>
    </source>
</evidence>
<dbReference type="Proteomes" id="UP000326041">
    <property type="component" value="Chromosome"/>
</dbReference>
<accession>A0ABX6B528</accession>
<organism evidence="2 3">
    <name type="scientific">Streptomyces prasinus</name>
    <dbReference type="NCBI Taxonomy" id="67345"/>
    <lineage>
        <taxon>Bacteria</taxon>
        <taxon>Bacillati</taxon>
        <taxon>Actinomycetota</taxon>
        <taxon>Actinomycetes</taxon>
        <taxon>Kitasatosporales</taxon>
        <taxon>Streptomycetaceae</taxon>
        <taxon>Streptomyces</taxon>
    </lineage>
</organism>
<evidence type="ECO:0000256" key="1">
    <source>
        <dbReference type="SAM" id="MobiDB-lite"/>
    </source>
</evidence>
<proteinExistence type="predicted"/>
<name>A0ABX6B528_9ACTN</name>
<dbReference type="EMBL" id="CP023697">
    <property type="protein sequence ID" value="QEV09824.1"/>
    <property type="molecule type" value="Genomic_DNA"/>
</dbReference>
<gene>
    <name evidence="2" type="ORF">CP972_33220</name>
</gene>
<reference evidence="2 3" key="1">
    <citation type="submission" date="2017-09" db="EMBL/GenBank/DDBJ databases">
        <authorList>
            <person name="Lee N."/>
            <person name="Cho B.-K."/>
        </authorList>
    </citation>
    <scope>NUCLEOTIDE SEQUENCE [LARGE SCALE GENOMIC DNA]</scope>
    <source>
        <strain evidence="2 3">ATCC 13879</strain>
    </source>
</reference>
<keyword evidence="3" id="KW-1185">Reference proteome</keyword>
<evidence type="ECO:0000313" key="3">
    <source>
        <dbReference type="Proteomes" id="UP000326041"/>
    </source>
</evidence>
<protein>
    <submittedName>
        <fullName evidence="2">Uncharacterized protein</fullName>
    </submittedName>
</protein>